<feature type="domain" description="NAD-dependent epimerase/dehydratase" evidence="1">
    <location>
        <begin position="4"/>
        <end position="212"/>
    </location>
</feature>
<dbReference type="GO" id="GO:0016853">
    <property type="term" value="F:isomerase activity"/>
    <property type="evidence" value="ECO:0007669"/>
    <property type="project" value="UniProtKB-KW"/>
</dbReference>
<dbReference type="STRING" id="159087.Daro_0280"/>
<dbReference type="KEGG" id="dar:Daro_0280"/>
<dbReference type="EMBL" id="CP000089">
    <property type="protein sequence ID" value="AAZ45039.1"/>
    <property type="molecule type" value="Genomic_DNA"/>
</dbReference>
<organism evidence="2">
    <name type="scientific">Dechloromonas aromatica (strain RCB)</name>
    <dbReference type="NCBI Taxonomy" id="159087"/>
    <lineage>
        <taxon>Bacteria</taxon>
        <taxon>Pseudomonadati</taxon>
        <taxon>Pseudomonadota</taxon>
        <taxon>Betaproteobacteria</taxon>
        <taxon>Rhodocyclales</taxon>
        <taxon>Azonexaceae</taxon>
        <taxon>Dechloromonas</taxon>
    </lineage>
</organism>
<dbReference type="InterPro" id="IPR001509">
    <property type="entry name" value="Epimerase_deHydtase"/>
</dbReference>
<dbReference type="HOGENOM" id="CLU_007383_11_4_4"/>
<dbReference type="SUPFAM" id="SSF51735">
    <property type="entry name" value="NAD(P)-binding Rossmann-fold domains"/>
    <property type="match status" value="1"/>
</dbReference>
<keyword evidence="2" id="KW-0413">Isomerase</keyword>
<dbReference type="PANTHER" id="PTHR48079:SF6">
    <property type="entry name" value="NAD(P)-BINDING DOMAIN-CONTAINING PROTEIN-RELATED"/>
    <property type="match status" value="1"/>
</dbReference>
<dbReference type="PANTHER" id="PTHR48079">
    <property type="entry name" value="PROTEIN YEEZ"/>
    <property type="match status" value="1"/>
</dbReference>
<sequence>MQKILIVGSGDVARRILSRLARRACVYALLRDAARAAEWRAAGAVPVLADLDDRGSLQRIAGLADVVLHLAPPPGEGRRDTRTRNLLAALGKAKSLPRQLIYVSTTGVYGDCGGAQIDETRRLNPESARAGRRVDAERCLRDWGARTGVLVSILRAPGIYAADRLPLERLQKGTPALLGEDDGYTNHIHANDLAAACIAALRNGRGNRVYNVVDDSDLKMAEYFDRVADAFALPRPPRISRREAEKTLSPVQMSFMRESRRIGNQRLKKELKLRLAYPTVDVGIAESLARRNACSS</sequence>
<dbReference type="InterPro" id="IPR036291">
    <property type="entry name" value="NAD(P)-bd_dom_sf"/>
</dbReference>
<evidence type="ECO:0000313" key="2">
    <source>
        <dbReference type="EMBL" id="AAZ45039.1"/>
    </source>
</evidence>
<evidence type="ECO:0000259" key="1">
    <source>
        <dbReference type="Pfam" id="PF01370"/>
    </source>
</evidence>
<dbReference type="GO" id="GO:0004029">
    <property type="term" value="F:aldehyde dehydrogenase (NAD+) activity"/>
    <property type="evidence" value="ECO:0007669"/>
    <property type="project" value="TreeGrafter"/>
</dbReference>
<dbReference type="OrthoDB" id="9808276at2"/>
<dbReference type="Gene3D" id="3.40.50.720">
    <property type="entry name" value="NAD(P)-binding Rossmann-like Domain"/>
    <property type="match status" value="1"/>
</dbReference>
<proteinExistence type="predicted"/>
<name>Q47JE2_DECAR</name>
<accession>Q47JE2</accession>
<gene>
    <name evidence="2" type="ordered locus">Daro_0280</name>
</gene>
<dbReference type="GO" id="GO:0005737">
    <property type="term" value="C:cytoplasm"/>
    <property type="evidence" value="ECO:0007669"/>
    <property type="project" value="TreeGrafter"/>
</dbReference>
<dbReference type="AlphaFoldDB" id="Q47JE2"/>
<dbReference type="InterPro" id="IPR051783">
    <property type="entry name" value="NAD(P)-dependent_oxidoreduct"/>
</dbReference>
<dbReference type="eggNOG" id="COG0451">
    <property type="taxonomic scope" value="Bacteria"/>
</dbReference>
<reference evidence="2" key="1">
    <citation type="submission" date="2005-08" db="EMBL/GenBank/DDBJ databases">
        <title>Complete sequence of Dechloromonas aromatica RCB.</title>
        <authorList>
            <person name="Salinero K.K."/>
            <person name="Copeland A."/>
            <person name="Lucas S."/>
            <person name="Lapidus A."/>
            <person name="Barry K."/>
            <person name="Detter J.C."/>
            <person name="Glavina T."/>
            <person name="Hammon N."/>
            <person name="Israni S."/>
            <person name="Pitluck S."/>
            <person name="Di Bartolo G."/>
            <person name="Trong S."/>
            <person name="Schmutz J."/>
            <person name="Larimer F."/>
            <person name="Land M."/>
            <person name="Ivanova N."/>
            <person name="Richardson P."/>
        </authorList>
    </citation>
    <scope>NUCLEOTIDE SEQUENCE</scope>
    <source>
        <strain evidence="2">RCB</strain>
    </source>
</reference>
<protein>
    <submittedName>
        <fullName evidence="2">NAD-dependent epimerase/dehydratase:3-beta hydroxysteroid dehydrogenase/isomerase</fullName>
    </submittedName>
</protein>
<dbReference type="Pfam" id="PF01370">
    <property type="entry name" value="Epimerase"/>
    <property type="match status" value="1"/>
</dbReference>